<keyword evidence="2" id="KW-1185">Reference proteome</keyword>
<evidence type="ECO:0000313" key="1">
    <source>
        <dbReference type="EMBL" id="ERL50413.1"/>
    </source>
</evidence>
<evidence type="ECO:0000313" key="2">
    <source>
        <dbReference type="Proteomes" id="UP000019113"/>
    </source>
</evidence>
<dbReference type="AlphaFoldDB" id="W1N4G0"/>
<gene>
    <name evidence="1" type="ORF">BJB45_04590</name>
</gene>
<name>W1N4G0_9GAMM</name>
<reference evidence="1 2" key="1">
    <citation type="submission" date="2013-08" db="EMBL/GenBank/DDBJ databases">
        <title>draft genome of Halomonas huanghegensis, strain BJGMM-B45T.</title>
        <authorList>
            <person name="Miao C."/>
            <person name="Wan Y."/>
            <person name="Jin W."/>
        </authorList>
    </citation>
    <scope>NUCLEOTIDE SEQUENCE [LARGE SCALE GENOMIC DNA]</scope>
    <source>
        <strain evidence="1 2">BJGMM-B45</strain>
    </source>
</reference>
<protein>
    <submittedName>
        <fullName evidence="1">Uncharacterized protein</fullName>
    </submittedName>
</protein>
<comment type="caution">
    <text evidence="1">The sequence shown here is derived from an EMBL/GenBank/DDBJ whole genome shotgun (WGS) entry which is preliminary data.</text>
</comment>
<organism evidence="1 2">
    <name type="scientific">Halomonas huangheensis</name>
    <dbReference type="NCBI Taxonomy" id="1178482"/>
    <lineage>
        <taxon>Bacteria</taxon>
        <taxon>Pseudomonadati</taxon>
        <taxon>Pseudomonadota</taxon>
        <taxon>Gammaproteobacteria</taxon>
        <taxon>Oceanospirillales</taxon>
        <taxon>Halomonadaceae</taxon>
        <taxon>Halomonas</taxon>
    </lineage>
</organism>
<accession>W1N4G0</accession>
<dbReference type="PATRIC" id="fig|1178482.3.peg.3516"/>
<dbReference type="EMBL" id="AVBC01000039">
    <property type="protein sequence ID" value="ERL50413.1"/>
    <property type="molecule type" value="Genomic_DNA"/>
</dbReference>
<proteinExistence type="predicted"/>
<dbReference type="Proteomes" id="UP000019113">
    <property type="component" value="Unassembled WGS sequence"/>
</dbReference>
<sequence length="42" mass="4839">MLLHSECGLLRAYCENRVCIEHVDGMHSMSMMAPYFAIDCIF</sequence>